<keyword evidence="1" id="KW-0040">ANK repeat</keyword>
<accession>A0A9P8C0Q0</accession>
<feature type="domain" description="Heterokaryon incompatibility" evidence="2">
    <location>
        <begin position="22"/>
        <end position="111"/>
    </location>
</feature>
<dbReference type="PANTHER" id="PTHR10622:SF10">
    <property type="entry name" value="HET DOMAIN-CONTAINING PROTEIN"/>
    <property type="match status" value="1"/>
</dbReference>
<evidence type="ECO:0000256" key="1">
    <source>
        <dbReference type="PROSITE-ProRule" id="PRU00023"/>
    </source>
</evidence>
<dbReference type="OrthoDB" id="20872at2759"/>
<dbReference type="PRINTS" id="PR01415">
    <property type="entry name" value="ANKYRIN"/>
</dbReference>
<dbReference type="Pfam" id="PF06985">
    <property type="entry name" value="HET"/>
    <property type="match status" value="1"/>
</dbReference>
<dbReference type="InterPro" id="IPR002110">
    <property type="entry name" value="Ankyrin_rpt"/>
</dbReference>
<dbReference type="Proteomes" id="UP000824998">
    <property type="component" value="Unassembled WGS sequence"/>
</dbReference>
<evidence type="ECO:0000313" key="3">
    <source>
        <dbReference type="EMBL" id="KAG9229618.1"/>
    </source>
</evidence>
<feature type="repeat" description="ANK" evidence="1">
    <location>
        <begin position="535"/>
        <end position="567"/>
    </location>
</feature>
<feature type="repeat" description="ANK" evidence="1">
    <location>
        <begin position="502"/>
        <end position="534"/>
    </location>
</feature>
<evidence type="ECO:0000313" key="4">
    <source>
        <dbReference type="Proteomes" id="UP000824998"/>
    </source>
</evidence>
<comment type="caution">
    <text evidence="3">The sequence shown here is derived from an EMBL/GenBank/DDBJ whole genome shotgun (WGS) entry which is preliminary data.</text>
</comment>
<protein>
    <submittedName>
        <fullName evidence="3">HET and ankyrin domain protein</fullName>
    </submittedName>
</protein>
<feature type="repeat" description="ANK" evidence="1">
    <location>
        <begin position="469"/>
        <end position="501"/>
    </location>
</feature>
<feature type="repeat" description="ANK" evidence="1">
    <location>
        <begin position="568"/>
        <end position="600"/>
    </location>
</feature>
<dbReference type="PROSITE" id="PS50088">
    <property type="entry name" value="ANK_REPEAT"/>
    <property type="match status" value="8"/>
</dbReference>
<dbReference type="AlphaFoldDB" id="A0A9P8C0Q0"/>
<dbReference type="Pfam" id="PF12796">
    <property type="entry name" value="Ank_2"/>
    <property type="match status" value="2"/>
</dbReference>
<reference evidence="3" key="1">
    <citation type="journal article" date="2021" name="IMA Fungus">
        <title>Genomic characterization of three marine fungi, including Emericellopsis atlantica sp. nov. with signatures of a generalist lifestyle and marine biomass degradation.</title>
        <authorList>
            <person name="Hagestad O.C."/>
            <person name="Hou L."/>
            <person name="Andersen J.H."/>
            <person name="Hansen E.H."/>
            <person name="Altermark B."/>
            <person name="Li C."/>
            <person name="Kuhnert E."/>
            <person name="Cox R.J."/>
            <person name="Crous P.W."/>
            <person name="Spatafora J.W."/>
            <person name="Lail K."/>
            <person name="Amirebrahimi M."/>
            <person name="Lipzen A."/>
            <person name="Pangilinan J."/>
            <person name="Andreopoulos W."/>
            <person name="Hayes R.D."/>
            <person name="Ng V."/>
            <person name="Grigoriev I.V."/>
            <person name="Jackson S.A."/>
            <person name="Sutton T.D.S."/>
            <person name="Dobson A.D.W."/>
            <person name="Rama T."/>
        </authorList>
    </citation>
    <scope>NUCLEOTIDE SEQUENCE</scope>
    <source>
        <strain evidence="3">TRa018bII</strain>
    </source>
</reference>
<dbReference type="SUPFAM" id="SSF48403">
    <property type="entry name" value="Ankyrin repeat"/>
    <property type="match status" value="1"/>
</dbReference>
<dbReference type="PROSITE" id="PS50297">
    <property type="entry name" value="ANK_REP_REGION"/>
    <property type="match status" value="7"/>
</dbReference>
<feature type="repeat" description="ANK" evidence="1">
    <location>
        <begin position="436"/>
        <end position="468"/>
    </location>
</feature>
<dbReference type="SMART" id="SM00248">
    <property type="entry name" value="ANK"/>
    <property type="match status" value="8"/>
</dbReference>
<keyword evidence="4" id="KW-1185">Reference proteome</keyword>
<organism evidence="3 4">
    <name type="scientific">Amylocarpus encephaloides</name>
    <dbReference type="NCBI Taxonomy" id="45428"/>
    <lineage>
        <taxon>Eukaryota</taxon>
        <taxon>Fungi</taxon>
        <taxon>Dikarya</taxon>
        <taxon>Ascomycota</taxon>
        <taxon>Pezizomycotina</taxon>
        <taxon>Leotiomycetes</taxon>
        <taxon>Helotiales</taxon>
        <taxon>Helotiales incertae sedis</taxon>
        <taxon>Amylocarpus</taxon>
    </lineage>
</organism>
<dbReference type="EMBL" id="MU251748">
    <property type="protein sequence ID" value="KAG9229618.1"/>
    <property type="molecule type" value="Genomic_DNA"/>
</dbReference>
<feature type="repeat" description="ANK" evidence="1">
    <location>
        <begin position="370"/>
        <end position="402"/>
    </location>
</feature>
<sequence>MRLMHTEEIKLYEFGDREAPKYAILSHTWGSEEIALQDIETNRAVKLQGYEKVLKACSVAAAKKFDYIWIDTCCFDKTSSAELSEALNSMYRWYQEAEEYYAYLADVPHNSVNQVPATTDPKFRDSRWFTRGWSLQELIASLSIGTKSDLQRDISEITGIPGSFLLGDDLRHASVAQRMSWASKRETSRTEDIAYCLMGLFGIYMPMIYGEGERAFNRLQEEIMREVHGGILANSPAAFANSGNIIPVSPDYATSSPPTLSSRGIHLSLHLIDNGNGHVLAILDCKEIGKEIMRVALCLRDDYERIRIICLTGVVEISYSKPGLWLEHIAILKQSTSQKSLLTHAALRWLTTVIENLLDQYGTESTSKNDLWTALSLAAGGGQKAIVKLLLEKGAELESKDKNSWTPLSMAAQNGHGAVVQLLLKRGANVEAKDQKDQTPLWWAVQNRHKAVAQLLLLNGADVEAKGKEDKMSLWWAAKNGHKSAVKVLLENGVDVVSKESYGWTPLWWVAKNGHEDVVQLLLEKGADIEAKDKGVQQPLWRAAQNGNKAVVQLLLEKGADVAAADEYGKTPLLMASQNGYIEVVQLLLEKGADVEANNQKKRTPLWWATNEGHVEVVKLLHEKRADVRTRNSSS</sequence>
<dbReference type="PANTHER" id="PTHR10622">
    <property type="entry name" value="HET DOMAIN-CONTAINING PROTEIN"/>
    <property type="match status" value="1"/>
</dbReference>
<dbReference type="Pfam" id="PF13637">
    <property type="entry name" value="Ank_4"/>
    <property type="match status" value="1"/>
</dbReference>
<name>A0A9P8C0Q0_9HELO</name>
<dbReference type="InterPro" id="IPR036770">
    <property type="entry name" value="Ankyrin_rpt-contain_sf"/>
</dbReference>
<evidence type="ECO:0000259" key="2">
    <source>
        <dbReference type="Pfam" id="PF06985"/>
    </source>
</evidence>
<dbReference type="Gene3D" id="1.25.40.20">
    <property type="entry name" value="Ankyrin repeat-containing domain"/>
    <property type="match status" value="3"/>
</dbReference>
<dbReference type="InterPro" id="IPR010730">
    <property type="entry name" value="HET"/>
</dbReference>
<feature type="repeat" description="ANK" evidence="1">
    <location>
        <begin position="601"/>
        <end position="633"/>
    </location>
</feature>
<proteinExistence type="predicted"/>
<gene>
    <name evidence="3" type="ORF">BJ875DRAFT_507833</name>
</gene>
<feature type="repeat" description="ANK" evidence="1">
    <location>
        <begin position="403"/>
        <end position="435"/>
    </location>
</feature>